<dbReference type="OrthoDB" id="9808602at2"/>
<dbReference type="PANTHER" id="PTHR30576">
    <property type="entry name" value="COLANIC BIOSYNTHESIS UDP-GLUCOSE LIPID CARRIER TRANSFERASE"/>
    <property type="match status" value="1"/>
</dbReference>
<feature type="transmembrane region" description="Helical" evidence="3">
    <location>
        <begin position="20"/>
        <end position="44"/>
    </location>
</feature>
<evidence type="ECO:0000256" key="1">
    <source>
        <dbReference type="ARBA" id="ARBA00006464"/>
    </source>
</evidence>
<evidence type="ECO:0000313" key="6">
    <source>
        <dbReference type="Proteomes" id="UP000245073"/>
    </source>
</evidence>
<proteinExistence type="inferred from homology"/>
<dbReference type="GO" id="GO:0009242">
    <property type="term" value="P:colanic acid biosynthetic process"/>
    <property type="evidence" value="ECO:0007669"/>
    <property type="project" value="TreeGrafter"/>
</dbReference>
<comment type="similarity">
    <text evidence="1">Belongs to the bacterial sugar transferase family.</text>
</comment>
<evidence type="ECO:0000313" key="5">
    <source>
        <dbReference type="EMBL" id="PVM88514.1"/>
    </source>
</evidence>
<dbReference type="EMBL" id="QDKQ01000047">
    <property type="protein sequence ID" value="PVM88514.1"/>
    <property type="molecule type" value="Genomic_DNA"/>
</dbReference>
<comment type="caution">
    <text evidence="5">The sequence shown here is derived from an EMBL/GenBank/DDBJ whole genome shotgun (WGS) entry which is preliminary data.</text>
</comment>
<evidence type="ECO:0000259" key="4">
    <source>
        <dbReference type="Pfam" id="PF02397"/>
    </source>
</evidence>
<keyword evidence="6" id="KW-1185">Reference proteome</keyword>
<dbReference type="AlphaFoldDB" id="A0A2T9JXU6"/>
<keyword evidence="3" id="KW-1133">Transmembrane helix</keyword>
<evidence type="ECO:0000256" key="3">
    <source>
        <dbReference type="SAM" id="Phobius"/>
    </source>
</evidence>
<reference evidence="5 6" key="1">
    <citation type="submission" date="2018-04" db="EMBL/GenBank/DDBJ databases">
        <title>The genome sequence of Caulobacter sp. 744.</title>
        <authorList>
            <person name="Gao J."/>
            <person name="Sun J."/>
        </authorList>
    </citation>
    <scope>NUCLEOTIDE SEQUENCE [LARGE SCALE GENOMIC DNA]</scope>
    <source>
        <strain evidence="5 6">774</strain>
    </source>
</reference>
<accession>A0A2T9JXU6</accession>
<dbReference type="Proteomes" id="UP000245073">
    <property type="component" value="Unassembled WGS sequence"/>
</dbReference>
<name>A0A2T9JXU6_9CAUL</name>
<organism evidence="5 6">
    <name type="scientific">Caulobacter endophyticus</name>
    <dbReference type="NCBI Taxonomy" id="2172652"/>
    <lineage>
        <taxon>Bacteria</taxon>
        <taxon>Pseudomonadati</taxon>
        <taxon>Pseudomonadota</taxon>
        <taxon>Alphaproteobacteria</taxon>
        <taxon>Caulobacterales</taxon>
        <taxon>Caulobacteraceae</taxon>
        <taxon>Caulobacter</taxon>
    </lineage>
</organism>
<sequence>MTDVAMAAVAGPAESLGKRIVDIGLALGLLVFLAPLMIVTALAVKTTSPGPILFRQQRAGLHGQTFRILKFRTMTVTEDGDTIRQATRGDQRVTPVGALLRRASIDELPQLINVLRGEMSLVGPRPHALAHDRYYGALISDYAARYRTKPGLTGLAQVMGARGETQTTEDMRRRIEFDNRYIDEWRLLGDLKILVLTAVLVPFQKAY</sequence>
<dbReference type="Pfam" id="PF02397">
    <property type="entry name" value="Bac_transf"/>
    <property type="match status" value="1"/>
</dbReference>
<dbReference type="GO" id="GO:0089702">
    <property type="term" value="F:undecaprenyl-phosphate glucose phosphotransferase activity"/>
    <property type="evidence" value="ECO:0007669"/>
    <property type="project" value="TreeGrafter"/>
</dbReference>
<dbReference type="RefSeq" id="WP_109101357.1">
    <property type="nucleotide sequence ID" value="NZ_QDKQ01000047.1"/>
</dbReference>
<dbReference type="GO" id="GO:0000271">
    <property type="term" value="P:polysaccharide biosynthetic process"/>
    <property type="evidence" value="ECO:0007669"/>
    <property type="project" value="UniProtKB-KW"/>
</dbReference>
<keyword evidence="3" id="KW-0812">Transmembrane</keyword>
<feature type="domain" description="Bacterial sugar transferase" evidence="4">
    <location>
        <begin position="18"/>
        <end position="200"/>
    </location>
</feature>
<keyword evidence="3" id="KW-0472">Membrane</keyword>
<keyword evidence="2" id="KW-0270">Exopolysaccharide synthesis</keyword>
<protein>
    <submittedName>
        <fullName evidence="5">Exopolysaccharide biosynthesis protein</fullName>
    </submittedName>
</protein>
<evidence type="ECO:0000256" key="2">
    <source>
        <dbReference type="ARBA" id="ARBA00023169"/>
    </source>
</evidence>
<dbReference type="InterPro" id="IPR003362">
    <property type="entry name" value="Bact_transf"/>
</dbReference>
<gene>
    <name evidence="5" type="ORF">DDF67_13260</name>
</gene>
<dbReference type="PANTHER" id="PTHR30576:SF21">
    <property type="entry name" value="UDP-GLUCOSE:UNDECAPRENYL-PHOSPHATE GLUCOSE-1-PHOSPHATE TRANSFERASE"/>
    <property type="match status" value="1"/>
</dbReference>